<dbReference type="PANTHER" id="PTHR38847:SF1">
    <property type="entry name" value="PSEUDOURIDINE SYNTHASE RSUA_RLUA-LIKE DOMAIN-CONTAINING PROTEIN"/>
    <property type="match status" value="1"/>
</dbReference>
<name>A0A7U2EPG2_PHANO</name>
<dbReference type="OrthoDB" id="152248at2759"/>
<evidence type="ECO:0008006" key="3">
    <source>
        <dbReference type="Google" id="ProtNLM"/>
    </source>
</evidence>
<dbReference type="AlphaFoldDB" id="A0A7U2EPG2"/>
<gene>
    <name evidence="1" type="ORF">JI435_000750</name>
</gene>
<organism evidence="1 2">
    <name type="scientific">Phaeosphaeria nodorum (strain SN15 / ATCC MYA-4574 / FGSC 10173)</name>
    <name type="common">Glume blotch fungus</name>
    <name type="synonym">Parastagonospora nodorum</name>
    <dbReference type="NCBI Taxonomy" id="321614"/>
    <lineage>
        <taxon>Eukaryota</taxon>
        <taxon>Fungi</taxon>
        <taxon>Dikarya</taxon>
        <taxon>Ascomycota</taxon>
        <taxon>Pezizomycotina</taxon>
        <taxon>Dothideomycetes</taxon>
        <taxon>Pleosporomycetidae</taxon>
        <taxon>Pleosporales</taxon>
        <taxon>Pleosporineae</taxon>
        <taxon>Phaeosphaeriaceae</taxon>
        <taxon>Parastagonospora</taxon>
    </lineage>
</organism>
<keyword evidence="2" id="KW-1185">Reference proteome</keyword>
<evidence type="ECO:0000313" key="2">
    <source>
        <dbReference type="Proteomes" id="UP000663193"/>
    </source>
</evidence>
<protein>
    <recommendedName>
        <fullName evidence="3">Secreted protein</fullName>
    </recommendedName>
</protein>
<dbReference type="InterPro" id="IPR025649">
    <property type="entry name" value="DUF4360"/>
</dbReference>
<dbReference type="Proteomes" id="UP000663193">
    <property type="component" value="Chromosome 1"/>
</dbReference>
<dbReference type="PANTHER" id="PTHR38847">
    <property type="match status" value="1"/>
</dbReference>
<accession>A0A7U2EPG2</accession>
<dbReference type="VEuPathDB" id="FungiDB:JI435_000750"/>
<proteinExistence type="predicted"/>
<dbReference type="Pfam" id="PF14273">
    <property type="entry name" value="DUF4360"/>
    <property type="match status" value="1"/>
</dbReference>
<evidence type="ECO:0000313" key="1">
    <source>
        <dbReference type="EMBL" id="QRC90557.1"/>
    </source>
</evidence>
<reference evidence="2" key="1">
    <citation type="journal article" date="2021" name="BMC Genomics">
        <title>Chromosome-level genome assembly and manually-curated proteome of model necrotroph Parastagonospora nodorum Sn15 reveals a genome-wide trove of candidate effector homologs, and redundancy of virulence-related functions within an accessory chromosome.</title>
        <authorList>
            <person name="Bertazzoni S."/>
            <person name="Jones D.A.B."/>
            <person name="Phan H.T."/>
            <person name="Tan K.-C."/>
            <person name="Hane J.K."/>
        </authorList>
    </citation>
    <scope>NUCLEOTIDE SEQUENCE [LARGE SCALE GENOMIC DNA]</scope>
    <source>
        <strain evidence="2">SN15 / ATCC MYA-4574 / FGSC 10173)</strain>
    </source>
</reference>
<dbReference type="EMBL" id="CP069023">
    <property type="protein sequence ID" value="QRC90557.1"/>
    <property type="molecule type" value="Genomic_DNA"/>
</dbReference>
<sequence length="208" mass="22093">MKWLLALAPLAAALPGLPTVELGEAPPAGSVTIKGVSYGGTGCPQGTMSSQISSDRTIVTLIFDSYIASTGPGISVTEQRKNCQLNVDLQYPGGFQYSILSADYRGYAAIQKGITGTLKSTYYFSGQTAQTSTEYNFVGPVNGDYLKHDEADSTSIIWSPCGAAGMLNINSQVRLTSTNSSATGLLTTDSTDLKFSQVVYVQWQKCTK</sequence>